<evidence type="ECO:0000313" key="1">
    <source>
        <dbReference type="EMBL" id="XCH44972.1"/>
    </source>
</evidence>
<accession>A0AAU8GRQ6</accession>
<reference evidence="1" key="1">
    <citation type="submission" date="2024-06" db="EMBL/GenBank/DDBJ databases">
        <authorList>
            <person name="Yerushalmy O."/>
            <person name="Alkalay-Oren S."/>
            <person name="Coppenhagn-Glazer S."/>
            <person name="Hazan R."/>
        </authorList>
    </citation>
    <scope>NUCLEOTIDE SEQUENCE</scope>
</reference>
<name>A0AAU8GRQ6_9VIRU</name>
<sequence length="154" mass="18203">MHTTELPMEYRPTHINYPKSRRGYGEPKVNFSWRTSRRGQIALLMLHYFQQERISTMRLAHEARFSQLGINRRTVEELLRVKIPNLFAEYESTCGKQLTGAIIMGRLYMWYLDHDKENRVCVRTVTDEHPMVWGPRSGLCDLARQIYLGLEEAE</sequence>
<dbReference type="EMBL" id="PP931173">
    <property type="protein sequence ID" value="XCH44972.1"/>
    <property type="molecule type" value="Genomic_DNA"/>
</dbReference>
<protein>
    <submittedName>
        <fullName evidence="1">Uncharacterized protein</fullName>
    </submittedName>
</protein>
<organism evidence="1">
    <name type="scientific">Pseudomonas phage PAKlein3</name>
    <dbReference type="NCBI Taxonomy" id="3230132"/>
    <lineage>
        <taxon>Viruses</taxon>
    </lineage>
</organism>
<proteinExistence type="predicted"/>